<dbReference type="EMBL" id="NVUL01000060">
    <property type="protein sequence ID" value="PCI76243.1"/>
    <property type="molecule type" value="Genomic_DNA"/>
</dbReference>
<proteinExistence type="predicted"/>
<organism evidence="2 3">
    <name type="scientific">SAR86 cluster bacterium</name>
    <dbReference type="NCBI Taxonomy" id="2030880"/>
    <lineage>
        <taxon>Bacteria</taxon>
        <taxon>Pseudomonadati</taxon>
        <taxon>Pseudomonadota</taxon>
        <taxon>Gammaproteobacteria</taxon>
        <taxon>SAR86 cluster</taxon>
    </lineage>
</organism>
<protein>
    <submittedName>
        <fullName evidence="2">Uncharacterized protein</fullName>
    </submittedName>
</protein>
<evidence type="ECO:0000313" key="2">
    <source>
        <dbReference type="EMBL" id="PCI76243.1"/>
    </source>
</evidence>
<keyword evidence="1" id="KW-0472">Membrane</keyword>
<dbReference type="Proteomes" id="UP000218767">
    <property type="component" value="Unassembled WGS sequence"/>
</dbReference>
<keyword evidence="1" id="KW-0812">Transmembrane</keyword>
<evidence type="ECO:0000256" key="1">
    <source>
        <dbReference type="SAM" id="Phobius"/>
    </source>
</evidence>
<feature type="transmembrane region" description="Helical" evidence="1">
    <location>
        <begin position="20"/>
        <end position="38"/>
    </location>
</feature>
<evidence type="ECO:0000313" key="3">
    <source>
        <dbReference type="Proteomes" id="UP000218767"/>
    </source>
</evidence>
<dbReference type="AlphaFoldDB" id="A0A2A4X0V7"/>
<gene>
    <name evidence="2" type="ORF">COB20_11140</name>
</gene>
<feature type="transmembrane region" description="Helical" evidence="1">
    <location>
        <begin position="45"/>
        <end position="66"/>
    </location>
</feature>
<keyword evidence="1" id="KW-1133">Transmembrane helix</keyword>
<comment type="caution">
    <text evidence="2">The sequence shown here is derived from an EMBL/GenBank/DDBJ whole genome shotgun (WGS) entry which is preliminary data.</text>
</comment>
<sequence>MNAAEWIEFSSMASSNSYTSFAMLLTFASGYLAASYIVGSKLTTLQVILSNFVFISAYTFFALNAYGNLLDWQIARSMAAESVPEIQVFSSNEAAAFVMFAVLVYIGVLLVCLKFMWDIRHREN</sequence>
<name>A0A2A4X0V7_9GAMM</name>
<reference evidence="3" key="1">
    <citation type="submission" date="2017-08" db="EMBL/GenBank/DDBJ databases">
        <title>A dynamic microbial community with high functional redundancy inhabits the cold, oxic subseafloor aquifer.</title>
        <authorList>
            <person name="Tully B.J."/>
            <person name="Wheat C.G."/>
            <person name="Glazer B.T."/>
            <person name="Huber J.A."/>
        </authorList>
    </citation>
    <scope>NUCLEOTIDE SEQUENCE [LARGE SCALE GENOMIC DNA]</scope>
</reference>
<feature type="transmembrane region" description="Helical" evidence="1">
    <location>
        <begin position="94"/>
        <end position="117"/>
    </location>
</feature>
<accession>A0A2A4X0V7</accession>